<proteinExistence type="predicted"/>
<gene>
    <name evidence="2" type="ORF">GGP61_003181</name>
</gene>
<feature type="region of interest" description="Disordered" evidence="1">
    <location>
        <begin position="1"/>
        <end position="24"/>
    </location>
</feature>
<reference evidence="2" key="1">
    <citation type="submission" date="2022-08" db="EMBL/GenBank/DDBJ databases">
        <title>Genomic Encyclopedia of Type Strains, Phase V (KMG-V): Genome sequencing to study the core and pangenomes of soil and plant-associated prokaryotes.</title>
        <authorList>
            <person name="Whitman W."/>
        </authorList>
    </citation>
    <scope>NUCLEOTIDE SEQUENCE</scope>
    <source>
        <strain evidence="2">SP3049</strain>
    </source>
</reference>
<organism evidence="2 3">
    <name type="scientific">Salinibacter ruber</name>
    <dbReference type="NCBI Taxonomy" id="146919"/>
    <lineage>
        <taxon>Bacteria</taxon>
        <taxon>Pseudomonadati</taxon>
        <taxon>Rhodothermota</taxon>
        <taxon>Rhodothermia</taxon>
        <taxon>Rhodothermales</taxon>
        <taxon>Salinibacteraceae</taxon>
        <taxon>Salinibacter</taxon>
    </lineage>
</organism>
<dbReference type="AlphaFoldDB" id="A0A9X2QA77"/>
<name>A0A9X2QA77_9BACT</name>
<evidence type="ECO:0000313" key="2">
    <source>
        <dbReference type="EMBL" id="MCS3711548.1"/>
    </source>
</evidence>
<accession>A0A9X2QA77</accession>
<evidence type="ECO:0000256" key="1">
    <source>
        <dbReference type="SAM" id="MobiDB-lite"/>
    </source>
</evidence>
<protein>
    <submittedName>
        <fullName evidence="2">Uncharacterized protein</fullName>
    </submittedName>
</protein>
<sequence>MQRDVTHKGTFTVESTKKEGGHEETYIYHRGRLIHKRWRPESGKSYSRTFPKYGSGFNS</sequence>
<dbReference type="RefSeq" id="WP_259124367.1">
    <property type="nucleotide sequence ID" value="NZ_JANUAE010000015.1"/>
</dbReference>
<feature type="compositionally biased region" description="Basic and acidic residues" evidence="1">
    <location>
        <begin position="15"/>
        <end position="24"/>
    </location>
</feature>
<evidence type="ECO:0000313" key="3">
    <source>
        <dbReference type="Proteomes" id="UP001155057"/>
    </source>
</evidence>
<comment type="caution">
    <text evidence="2">The sequence shown here is derived from an EMBL/GenBank/DDBJ whole genome shotgun (WGS) entry which is preliminary data.</text>
</comment>
<dbReference type="Proteomes" id="UP001155057">
    <property type="component" value="Unassembled WGS sequence"/>
</dbReference>
<dbReference type="EMBL" id="JANUAE010000015">
    <property type="protein sequence ID" value="MCS3711548.1"/>
    <property type="molecule type" value="Genomic_DNA"/>
</dbReference>